<dbReference type="KEGG" id="sbl:Sbal_2129"/>
<evidence type="ECO:0000256" key="1">
    <source>
        <dbReference type="ARBA" id="ARBA00000085"/>
    </source>
</evidence>
<dbReference type="PROSITE" id="PS50110">
    <property type="entry name" value="RESPONSE_REGULATORY"/>
    <property type="match status" value="1"/>
</dbReference>
<evidence type="ECO:0000313" key="11">
    <source>
        <dbReference type="Proteomes" id="UP000001557"/>
    </source>
</evidence>
<evidence type="ECO:0000256" key="5">
    <source>
        <dbReference type="ARBA" id="ARBA00022777"/>
    </source>
</evidence>
<proteinExistence type="predicted"/>
<evidence type="ECO:0000256" key="4">
    <source>
        <dbReference type="ARBA" id="ARBA00022679"/>
    </source>
</evidence>
<feature type="transmembrane region" description="Helical" evidence="7">
    <location>
        <begin position="245"/>
        <end position="265"/>
    </location>
</feature>
<dbReference type="PANTHER" id="PTHR43047">
    <property type="entry name" value="TWO-COMPONENT HISTIDINE PROTEIN KINASE"/>
    <property type="match status" value="1"/>
</dbReference>
<protein>
    <recommendedName>
        <fullName evidence="2">histidine kinase</fullName>
        <ecNumber evidence="2">2.7.13.3</ecNumber>
    </recommendedName>
</protein>
<dbReference type="InterPro" id="IPR011006">
    <property type="entry name" value="CheY-like_superfamily"/>
</dbReference>
<evidence type="ECO:0000256" key="6">
    <source>
        <dbReference type="PROSITE-ProRule" id="PRU00169"/>
    </source>
</evidence>
<evidence type="ECO:0000256" key="3">
    <source>
        <dbReference type="ARBA" id="ARBA00022553"/>
    </source>
</evidence>
<feature type="modified residue" description="4-aspartylphosphate" evidence="6">
    <location>
        <position position="578"/>
    </location>
</feature>
<dbReference type="OrthoDB" id="9815750at2"/>
<evidence type="ECO:0000313" key="10">
    <source>
        <dbReference type="EMBL" id="ABN61627.1"/>
    </source>
</evidence>
<keyword evidence="5 10" id="KW-0418">Kinase</keyword>
<keyword evidence="4" id="KW-0808">Transferase</keyword>
<reference evidence="10 11" key="1">
    <citation type="submission" date="2007-02" db="EMBL/GenBank/DDBJ databases">
        <title>Complete sequence of chromosome of Shewanella baltica OS155.</title>
        <authorList>
            <consortium name="US DOE Joint Genome Institute"/>
            <person name="Copeland A."/>
            <person name="Lucas S."/>
            <person name="Lapidus A."/>
            <person name="Barry K."/>
            <person name="Detter J.C."/>
            <person name="Glavina del Rio T."/>
            <person name="Hammon N."/>
            <person name="Israni S."/>
            <person name="Dalin E."/>
            <person name="Tice H."/>
            <person name="Pitluck S."/>
            <person name="Sims D.R."/>
            <person name="Brettin T."/>
            <person name="Bruce D."/>
            <person name="Han C."/>
            <person name="Tapia R."/>
            <person name="Brainard J."/>
            <person name="Schmutz J."/>
            <person name="Larimer F."/>
            <person name="Land M."/>
            <person name="Hauser L."/>
            <person name="Kyrpides N."/>
            <person name="Mikhailova N."/>
            <person name="Brettar I."/>
            <person name="Klappenbach J."/>
            <person name="Konstantinidis K."/>
            <person name="Rodrigues J."/>
            <person name="Tiedje J."/>
            <person name="Richardson P."/>
        </authorList>
    </citation>
    <scope>NUCLEOTIDE SEQUENCE [LARGE SCALE GENOMIC DNA]</scope>
    <source>
        <strain evidence="11">OS155 / ATCC BAA-1091</strain>
    </source>
</reference>
<dbReference type="Gene3D" id="3.40.50.2300">
    <property type="match status" value="1"/>
</dbReference>
<feature type="domain" description="Response regulatory" evidence="9">
    <location>
        <begin position="529"/>
        <end position="652"/>
    </location>
</feature>
<dbReference type="InterPro" id="IPR005467">
    <property type="entry name" value="His_kinase_dom"/>
</dbReference>
<dbReference type="Gene3D" id="1.10.287.130">
    <property type="match status" value="1"/>
</dbReference>
<dbReference type="SMART" id="SM00388">
    <property type="entry name" value="HisKA"/>
    <property type="match status" value="1"/>
</dbReference>
<sequence>MSVKYSACINMFSGLWVTILVLWLTLSHSLYEFDAIYDKKAQAVFTSSRDMFLQHKIMLDALKSFFHASSKVTSEEFEIFAKDLLKIKSAVAFTLTPSHELAYISDKTMATELQQLELVKDPKGELKASLANYTLAVVAIDEPNMPYLVYAVSHQRILARIEQEQGDQRILARIEQEQGVCITYQFEQSFEQSLLQNSSCNLKLASGLFSLFNYSDSQTLAIPEYQTRVSLQVQYQVPQKEVIELIVIILLIAALGIVLSFLLYFKSKNQQIVEQIKLDNRAKLAVLSSINHEIRTPINAILGYSRMLKKALSQPQELDKIVDKMAWSANLLYSVAENTLNYSKAEAGQLKLNLHSVNLHEYVGNIQDYYRAFSATSGKRLHIVVNESLPQFIELDGTKLFQLMTNIINNAFKYSTGSEVHCYMDLHLKANAKDHRPMLRVLIRDFGDGMSKEAQRALVDPFMHAANSPIAATSGMGLGLYTCNRLLEQIGGRFRLRSQKGKGTTVLLHFPCQLSAAKERLTLQYDQQKVLIIDDNLFNLEICRAMLEHYHFQTFSTDNTEQALKMLVKHLPQIVIVDYRLQEMNGLQLVRQMQQVLQNLVSDSPIEHHCRFFLLSANDCDDIPELASFPEVHFMQKPFSAEVFLSKLAVKE</sequence>
<keyword evidence="3 6" id="KW-0597">Phosphoprotein</keyword>
<feature type="domain" description="Histidine kinase" evidence="8">
    <location>
        <begin position="289"/>
        <end position="514"/>
    </location>
</feature>
<dbReference type="InterPro" id="IPR036890">
    <property type="entry name" value="HATPase_C_sf"/>
</dbReference>
<dbReference type="Proteomes" id="UP000001557">
    <property type="component" value="Chromosome"/>
</dbReference>
<name>A3D4G4_SHEB5</name>
<dbReference type="InterPro" id="IPR003594">
    <property type="entry name" value="HATPase_dom"/>
</dbReference>
<accession>A3D4G4</accession>
<dbReference type="EC" id="2.7.13.3" evidence="2"/>
<keyword evidence="7" id="KW-1133">Transmembrane helix</keyword>
<evidence type="ECO:0000256" key="2">
    <source>
        <dbReference type="ARBA" id="ARBA00012438"/>
    </source>
</evidence>
<dbReference type="PROSITE" id="PS50109">
    <property type="entry name" value="HIS_KIN"/>
    <property type="match status" value="1"/>
</dbReference>
<evidence type="ECO:0000259" key="9">
    <source>
        <dbReference type="PROSITE" id="PS50110"/>
    </source>
</evidence>
<dbReference type="GO" id="GO:0000155">
    <property type="term" value="F:phosphorelay sensor kinase activity"/>
    <property type="evidence" value="ECO:0007669"/>
    <property type="project" value="InterPro"/>
</dbReference>
<dbReference type="InterPro" id="IPR003661">
    <property type="entry name" value="HisK_dim/P_dom"/>
</dbReference>
<evidence type="ECO:0000259" key="8">
    <source>
        <dbReference type="PROSITE" id="PS50109"/>
    </source>
</evidence>
<dbReference type="InterPro" id="IPR036097">
    <property type="entry name" value="HisK_dim/P_sf"/>
</dbReference>
<dbReference type="SUPFAM" id="SSF47384">
    <property type="entry name" value="Homodimeric domain of signal transducing histidine kinase"/>
    <property type="match status" value="1"/>
</dbReference>
<dbReference type="Pfam" id="PF02518">
    <property type="entry name" value="HATPase_c"/>
    <property type="match status" value="1"/>
</dbReference>
<comment type="catalytic activity">
    <reaction evidence="1">
        <text>ATP + protein L-histidine = ADP + protein N-phospho-L-histidine.</text>
        <dbReference type="EC" id="2.7.13.3"/>
    </reaction>
</comment>
<keyword evidence="7" id="KW-0472">Membrane</keyword>
<dbReference type="EMBL" id="CP000563">
    <property type="protein sequence ID" value="ABN61627.1"/>
    <property type="molecule type" value="Genomic_DNA"/>
</dbReference>
<dbReference type="SUPFAM" id="SSF52172">
    <property type="entry name" value="CheY-like"/>
    <property type="match status" value="1"/>
</dbReference>
<gene>
    <name evidence="10" type="ordered locus">Sbal_2129</name>
</gene>
<keyword evidence="7" id="KW-0812">Transmembrane</keyword>
<organism evidence="10 11">
    <name type="scientific">Shewanella baltica (strain OS155 / ATCC BAA-1091)</name>
    <dbReference type="NCBI Taxonomy" id="325240"/>
    <lineage>
        <taxon>Bacteria</taxon>
        <taxon>Pseudomonadati</taxon>
        <taxon>Pseudomonadota</taxon>
        <taxon>Gammaproteobacteria</taxon>
        <taxon>Alteromonadales</taxon>
        <taxon>Shewanellaceae</taxon>
        <taxon>Shewanella</taxon>
    </lineage>
</organism>
<dbReference type="Pfam" id="PF00512">
    <property type="entry name" value="HisKA"/>
    <property type="match status" value="1"/>
</dbReference>
<keyword evidence="11" id="KW-1185">Reference proteome</keyword>
<dbReference type="SUPFAM" id="SSF55874">
    <property type="entry name" value="ATPase domain of HSP90 chaperone/DNA topoisomerase II/histidine kinase"/>
    <property type="match status" value="1"/>
</dbReference>
<dbReference type="SMART" id="SM00387">
    <property type="entry name" value="HATPase_c"/>
    <property type="match status" value="1"/>
</dbReference>
<dbReference type="HOGENOM" id="CLU_409875_0_0_6"/>
<evidence type="ECO:0000256" key="7">
    <source>
        <dbReference type="SAM" id="Phobius"/>
    </source>
</evidence>
<dbReference type="CDD" id="cd00082">
    <property type="entry name" value="HisKA"/>
    <property type="match status" value="1"/>
</dbReference>
<dbReference type="SMART" id="SM00448">
    <property type="entry name" value="REC"/>
    <property type="match status" value="1"/>
</dbReference>
<dbReference type="PRINTS" id="PR00344">
    <property type="entry name" value="BCTRLSENSOR"/>
</dbReference>
<dbReference type="Gene3D" id="3.30.565.10">
    <property type="entry name" value="Histidine kinase-like ATPase, C-terminal domain"/>
    <property type="match status" value="1"/>
</dbReference>
<dbReference type="InterPro" id="IPR001789">
    <property type="entry name" value="Sig_transdc_resp-reg_receiver"/>
</dbReference>
<dbReference type="InterPro" id="IPR004358">
    <property type="entry name" value="Sig_transdc_His_kin-like_C"/>
</dbReference>
<dbReference type="RefSeq" id="WP_011846821.1">
    <property type="nucleotide sequence ID" value="NC_009052.1"/>
</dbReference>
<dbReference type="STRING" id="325240.Sbal_2129"/>
<dbReference type="AlphaFoldDB" id="A3D4G4"/>
<dbReference type="Pfam" id="PF00072">
    <property type="entry name" value="Response_reg"/>
    <property type="match status" value="1"/>
</dbReference>